<dbReference type="EMBL" id="JABWDY010041838">
    <property type="protein sequence ID" value="KAF5177084.1"/>
    <property type="molecule type" value="Genomic_DNA"/>
</dbReference>
<feature type="non-terminal residue" evidence="1">
    <location>
        <position position="1"/>
    </location>
</feature>
<proteinExistence type="predicted"/>
<protein>
    <submittedName>
        <fullName evidence="1">Uncharacterized protein</fullName>
    </submittedName>
</protein>
<gene>
    <name evidence="1" type="ORF">FRX31_033329</name>
</gene>
<reference evidence="1 2" key="1">
    <citation type="submission" date="2020-06" db="EMBL/GenBank/DDBJ databases">
        <title>Transcriptomic and genomic resources for Thalictrum thalictroides and T. hernandezii: Facilitating candidate gene discovery in an emerging model plant lineage.</title>
        <authorList>
            <person name="Arias T."/>
            <person name="Riano-Pachon D.M."/>
            <person name="Di Stilio V.S."/>
        </authorList>
    </citation>
    <scope>NUCLEOTIDE SEQUENCE [LARGE SCALE GENOMIC DNA]</scope>
    <source>
        <strain evidence="2">cv. WT478/WT964</strain>
        <tissue evidence="1">Leaves</tissue>
    </source>
</reference>
<name>A0A7J6UWU5_THATH</name>
<evidence type="ECO:0000313" key="2">
    <source>
        <dbReference type="Proteomes" id="UP000554482"/>
    </source>
</evidence>
<sequence length="51" mass="5919">MVKTETVRKQLASIESWILPAPWLKKILNLLQDPQLSSLCCIVDLKSYLYQ</sequence>
<keyword evidence="2" id="KW-1185">Reference proteome</keyword>
<dbReference type="AlphaFoldDB" id="A0A7J6UWU5"/>
<dbReference type="Proteomes" id="UP000554482">
    <property type="component" value="Unassembled WGS sequence"/>
</dbReference>
<evidence type="ECO:0000313" key="1">
    <source>
        <dbReference type="EMBL" id="KAF5177084.1"/>
    </source>
</evidence>
<organism evidence="1 2">
    <name type="scientific">Thalictrum thalictroides</name>
    <name type="common">Rue-anemone</name>
    <name type="synonym">Anemone thalictroides</name>
    <dbReference type="NCBI Taxonomy" id="46969"/>
    <lineage>
        <taxon>Eukaryota</taxon>
        <taxon>Viridiplantae</taxon>
        <taxon>Streptophyta</taxon>
        <taxon>Embryophyta</taxon>
        <taxon>Tracheophyta</taxon>
        <taxon>Spermatophyta</taxon>
        <taxon>Magnoliopsida</taxon>
        <taxon>Ranunculales</taxon>
        <taxon>Ranunculaceae</taxon>
        <taxon>Thalictroideae</taxon>
        <taxon>Thalictrum</taxon>
    </lineage>
</organism>
<comment type="caution">
    <text evidence="1">The sequence shown here is derived from an EMBL/GenBank/DDBJ whole genome shotgun (WGS) entry which is preliminary data.</text>
</comment>
<accession>A0A7J6UWU5</accession>